<evidence type="ECO:0000313" key="3">
    <source>
        <dbReference type="Proteomes" id="UP000029228"/>
    </source>
</evidence>
<dbReference type="AlphaFoldDB" id="A0A090SFM8"/>
<reference evidence="2 3" key="1">
    <citation type="submission" date="2014-09" db="EMBL/GenBank/DDBJ databases">
        <title>Vibrio maritimus JCM 19235. (C45) whole genome shotgun sequence.</title>
        <authorList>
            <person name="Sawabe T."/>
            <person name="Meirelles P."/>
            <person name="Nakanishi M."/>
            <person name="Sayaka M."/>
            <person name="Hattori M."/>
            <person name="Ohkuma M."/>
        </authorList>
    </citation>
    <scope>NUCLEOTIDE SEQUENCE [LARGE SCALE GENOMIC DNA]</scope>
    <source>
        <strain evidence="3">JCM19235</strain>
    </source>
</reference>
<comment type="caution">
    <text evidence="2">The sequence shown here is derived from an EMBL/GenBank/DDBJ whole genome shotgun (WGS) entry which is preliminary data.</text>
</comment>
<dbReference type="SUPFAM" id="SSF51735">
    <property type="entry name" value="NAD(P)-binding Rossmann-fold domains"/>
    <property type="match status" value="1"/>
</dbReference>
<dbReference type="GO" id="GO:0016740">
    <property type="term" value="F:transferase activity"/>
    <property type="evidence" value="ECO:0007669"/>
    <property type="project" value="UniProtKB-KW"/>
</dbReference>
<gene>
    <name evidence="2" type="ORF">JCM19235_6860</name>
</gene>
<sequence length="50" mass="5451">MSLDTLFKPTSIAVIGASSKPSRAGSVVIKNLLMGGYQAQYYPYIQNTNR</sequence>
<evidence type="ECO:0000313" key="2">
    <source>
        <dbReference type="EMBL" id="GAL18307.1"/>
    </source>
</evidence>
<protein>
    <submittedName>
        <fullName evidence="2">Protein acetyltransferase</fullName>
    </submittedName>
</protein>
<feature type="domain" description="CoA-binding" evidence="1">
    <location>
        <begin position="11"/>
        <end position="38"/>
    </location>
</feature>
<accession>A0A090SFM8</accession>
<proteinExistence type="predicted"/>
<dbReference type="Gene3D" id="3.40.50.720">
    <property type="entry name" value="NAD(P)-binding Rossmann-like Domain"/>
    <property type="match status" value="1"/>
</dbReference>
<evidence type="ECO:0000259" key="1">
    <source>
        <dbReference type="Pfam" id="PF13380"/>
    </source>
</evidence>
<dbReference type="Proteomes" id="UP000029228">
    <property type="component" value="Unassembled WGS sequence"/>
</dbReference>
<dbReference type="STRING" id="990268.JCM19235_6860"/>
<dbReference type="EMBL" id="BBMR01000002">
    <property type="protein sequence ID" value="GAL18307.1"/>
    <property type="molecule type" value="Genomic_DNA"/>
</dbReference>
<keyword evidence="3" id="KW-1185">Reference proteome</keyword>
<dbReference type="Pfam" id="PF13380">
    <property type="entry name" value="CoA_binding_2"/>
    <property type="match status" value="1"/>
</dbReference>
<name>A0A090SFM8_9VIBR</name>
<reference evidence="2 3" key="2">
    <citation type="submission" date="2014-09" db="EMBL/GenBank/DDBJ databases">
        <authorList>
            <consortium name="NBRP consortium"/>
            <person name="Sawabe T."/>
            <person name="Meirelles P."/>
            <person name="Nakanishi M."/>
            <person name="Sayaka M."/>
            <person name="Hattori M."/>
            <person name="Ohkuma M."/>
        </authorList>
    </citation>
    <scope>NUCLEOTIDE SEQUENCE [LARGE SCALE GENOMIC DNA]</scope>
    <source>
        <strain evidence="3">JCM19235</strain>
    </source>
</reference>
<organism evidence="2 3">
    <name type="scientific">Vibrio maritimus</name>
    <dbReference type="NCBI Taxonomy" id="990268"/>
    <lineage>
        <taxon>Bacteria</taxon>
        <taxon>Pseudomonadati</taxon>
        <taxon>Pseudomonadota</taxon>
        <taxon>Gammaproteobacteria</taxon>
        <taxon>Vibrionales</taxon>
        <taxon>Vibrionaceae</taxon>
        <taxon>Vibrio</taxon>
    </lineage>
</organism>
<dbReference type="InterPro" id="IPR003781">
    <property type="entry name" value="CoA-bd"/>
</dbReference>
<dbReference type="InterPro" id="IPR036291">
    <property type="entry name" value="NAD(P)-bd_dom_sf"/>
</dbReference>
<keyword evidence="2" id="KW-0808">Transferase</keyword>